<dbReference type="PANTHER" id="PTHR31859">
    <property type="entry name" value="TETRATRICOPEPTIDE REPEAT PROTEIN 39 FAMILY MEMBER"/>
    <property type="match status" value="1"/>
</dbReference>
<evidence type="ECO:0000313" key="4">
    <source>
        <dbReference type="Proteomes" id="UP000076078"/>
    </source>
</evidence>
<dbReference type="Gene3D" id="1.25.40.10">
    <property type="entry name" value="Tetratricopeptide repeat domain"/>
    <property type="match status" value="1"/>
</dbReference>
<sequence>MSLQMISREVLDAIDLIWNNKFDAAELILISKSNKIPRYCLHYAESAFLRSFITANENDTEAAMKRLKETRELAENTIKILEANKTPPNFETITTKEQFKNHLLDSKIVLADASYMISVLQITRDHKFKGCLNLRKSWKIFEEALKQVKDDKNIHYDEGLLECLHFGAGFFFFAISIIPQKFLKIVEFVGFKADRDLGLNYIKECSQKGGIRAPFATMVILFNNLLLPRGLYNPVHQLKEAEELIVTNLQKYPNGSLFQVMASHCYRKQCKIDLGLECMLKAISNCQQLSRAPLIYKYELANCYCMLLNWDEAIKIFEELVAEESFQIRALCALQLASCYVQVGKKKEAMEMFSKIKIYSKKASSIDPIIQRQSMRYLNGSSDFSAFEIMYIRRDLAKMERGMAEKSLASLDEIAYRLSVGEKLNLTNSSSNSASNLFKSLLKKKDESQHEKNMEQLVNDRSAYLLIKGSILKGIDRIDEALHCLDEIVQMQNQITEKFYLPYCYYELSECYFQKKNSIKSLECIHKCNNYSNYDWEDPLKVRIRVTLDQLKKDGASGADLNTDDDDCLNASGEMQSALSHSSSNSDQSLVDNMENLTA</sequence>
<reference evidence="3 4" key="1">
    <citation type="submission" date="2015-12" db="EMBL/GenBank/DDBJ databases">
        <title>Dictyostelia acquired genes for synthesis and detection of signals that induce cell-type specialization by lateral gene transfer from prokaryotes.</title>
        <authorList>
            <person name="Gloeckner G."/>
            <person name="Schaap P."/>
        </authorList>
    </citation>
    <scope>NUCLEOTIDE SEQUENCE [LARGE SCALE GENOMIC DNA]</scope>
    <source>
        <strain evidence="3 4">TK</strain>
    </source>
</reference>
<evidence type="ECO:0000256" key="2">
    <source>
        <dbReference type="SAM" id="MobiDB-lite"/>
    </source>
</evidence>
<dbReference type="InterPro" id="IPR019734">
    <property type="entry name" value="TPR_rpt"/>
</dbReference>
<keyword evidence="1" id="KW-0175">Coiled coil</keyword>
<accession>A0A151ZH70</accession>
<dbReference type="Proteomes" id="UP000076078">
    <property type="component" value="Unassembled WGS sequence"/>
</dbReference>
<keyword evidence="4" id="KW-1185">Reference proteome</keyword>
<comment type="caution">
    <text evidence="3">The sequence shown here is derived from an EMBL/GenBank/DDBJ whole genome shotgun (WGS) entry which is preliminary data.</text>
</comment>
<feature type="compositionally biased region" description="Low complexity" evidence="2">
    <location>
        <begin position="578"/>
        <end position="589"/>
    </location>
</feature>
<dbReference type="Pfam" id="PF10300">
    <property type="entry name" value="Iml2-TPR_39"/>
    <property type="match status" value="1"/>
</dbReference>
<name>A0A151ZH70_TIELA</name>
<proteinExistence type="predicted"/>
<protein>
    <submittedName>
        <fullName evidence="3">Uncharacterized protein</fullName>
    </submittedName>
</protein>
<dbReference type="OrthoDB" id="2154985at2759"/>
<feature type="region of interest" description="Disordered" evidence="2">
    <location>
        <begin position="578"/>
        <end position="599"/>
    </location>
</feature>
<dbReference type="InterPro" id="IPR019412">
    <property type="entry name" value="IML2/TPR_39"/>
</dbReference>
<evidence type="ECO:0000313" key="3">
    <source>
        <dbReference type="EMBL" id="KYQ93255.1"/>
    </source>
</evidence>
<dbReference type="InParanoid" id="A0A151ZH70"/>
<dbReference type="SMART" id="SM00028">
    <property type="entry name" value="TPR"/>
    <property type="match status" value="4"/>
</dbReference>
<feature type="coiled-coil region" evidence="1">
    <location>
        <begin position="57"/>
        <end position="84"/>
    </location>
</feature>
<dbReference type="InterPro" id="IPR011990">
    <property type="entry name" value="TPR-like_helical_dom_sf"/>
</dbReference>
<dbReference type="AlphaFoldDB" id="A0A151ZH70"/>
<dbReference type="SUPFAM" id="SSF48452">
    <property type="entry name" value="TPR-like"/>
    <property type="match status" value="1"/>
</dbReference>
<dbReference type="PANTHER" id="PTHR31859:SF1">
    <property type="entry name" value="TETRATRICOPEPTIDE REPEAT PROTEIN 39C"/>
    <property type="match status" value="1"/>
</dbReference>
<gene>
    <name evidence="3" type="ORF">DLAC_05909</name>
</gene>
<dbReference type="OMA" id="YNIAMKQ"/>
<evidence type="ECO:0000256" key="1">
    <source>
        <dbReference type="SAM" id="Coils"/>
    </source>
</evidence>
<organism evidence="3 4">
    <name type="scientific">Tieghemostelium lacteum</name>
    <name type="common">Slime mold</name>
    <name type="synonym">Dictyostelium lacteum</name>
    <dbReference type="NCBI Taxonomy" id="361077"/>
    <lineage>
        <taxon>Eukaryota</taxon>
        <taxon>Amoebozoa</taxon>
        <taxon>Evosea</taxon>
        <taxon>Eumycetozoa</taxon>
        <taxon>Dictyostelia</taxon>
        <taxon>Dictyosteliales</taxon>
        <taxon>Raperosteliaceae</taxon>
        <taxon>Tieghemostelium</taxon>
    </lineage>
</organism>
<dbReference type="EMBL" id="LODT01000028">
    <property type="protein sequence ID" value="KYQ93255.1"/>
    <property type="molecule type" value="Genomic_DNA"/>
</dbReference>